<gene>
    <name evidence="3" type="ORF">B1R32_10685</name>
</gene>
<dbReference type="InterPro" id="IPR058245">
    <property type="entry name" value="NreC/VraR/RcsB-like_REC"/>
</dbReference>
<evidence type="ECO:0000313" key="3">
    <source>
        <dbReference type="EMBL" id="PQV64239.1"/>
    </source>
</evidence>
<dbReference type="RefSeq" id="WP_105483378.1">
    <property type="nucleotide sequence ID" value="NZ_NIGF01000006.1"/>
</dbReference>
<dbReference type="GO" id="GO:0000160">
    <property type="term" value="P:phosphorelay signal transduction system"/>
    <property type="evidence" value="ECO:0007669"/>
    <property type="project" value="InterPro"/>
</dbReference>
<dbReference type="OrthoDB" id="9794577at2"/>
<evidence type="ECO:0000256" key="1">
    <source>
        <dbReference type="PROSITE-ProRule" id="PRU00169"/>
    </source>
</evidence>
<dbReference type="GO" id="GO:0051782">
    <property type="term" value="P:negative regulation of cell division"/>
    <property type="evidence" value="ECO:0007669"/>
    <property type="project" value="TreeGrafter"/>
</dbReference>
<dbReference type="SUPFAM" id="SSF52172">
    <property type="entry name" value="CheY-like"/>
    <property type="match status" value="1"/>
</dbReference>
<dbReference type="PROSITE" id="PS50110">
    <property type="entry name" value="RESPONSE_REGULATORY"/>
    <property type="match status" value="1"/>
</dbReference>
<evidence type="ECO:0000313" key="4">
    <source>
        <dbReference type="Proteomes" id="UP000237684"/>
    </source>
</evidence>
<sequence length="410" mass="44217">MAISVLIADAKLASRQELQLQLERDRSIEVVSEASDGRQAVDQVRALRPSIVLLDSAIIGLDSIAVIEQIETLSPETAVIVLIDGADMELMRRLMRAGARDCLMRPLSQDDLISTIKTAFQSSSKLRDAAQAGPVFDTSKAQGDIIAVYSPQGGAGKSMLSANLAVAMAKAAGEGGKNPRIALVDLNLQFGDIDLMLNLSPQNTIAGLAQKGHGGIDAELLEQYLTVHPESGLRILVAPSTPQYAESITVYTVEQVVETLRENYDIIIVDTPSQLQDTTLAVLDAAKTILLLTSLDLLALHKTRTALEMLRQLYAPEKIQLILNRANSDVGISLADVENVLGVPMRAQIPSDGKVVVTSINEGKPFVLYNTQTVIAKQINKLALEMLGRETEVVEETSAKNGGFLKKLFK</sequence>
<dbReference type="InterPro" id="IPR027417">
    <property type="entry name" value="P-loop_NTPase"/>
</dbReference>
<keyword evidence="1" id="KW-0597">Phosphoprotein</keyword>
<dbReference type="EMBL" id="NIGF01000006">
    <property type="protein sequence ID" value="PQV64239.1"/>
    <property type="molecule type" value="Genomic_DNA"/>
</dbReference>
<dbReference type="InterPro" id="IPR003593">
    <property type="entry name" value="AAA+_ATPase"/>
</dbReference>
<dbReference type="PANTHER" id="PTHR43384">
    <property type="entry name" value="SEPTUM SITE-DETERMINING PROTEIN MIND HOMOLOG, CHLOROPLASTIC-RELATED"/>
    <property type="match status" value="1"/>
</dbReference>
<protein>
    <submittedName>
        <fullName evidence="3">Pilus assembly protein CpaE</fullName>
    </submittedName>
</protein>
<evidence type="ECO:0000259" key="2">
    <source>
        <dbReference type="PROSITE" id="PS50110"/>
    </source>
</evidence>
<dbReference type="InterPro" id="IPR025669">
    <property type="entry name" value="AAA_dom"/>
</dbReference>
<dbReference type="Gene3D" id="3.40.50.2300">
    <property type="match status" value="1"/>
</dbReference>
<keyword evidence="4" id="KW-1185">Reference proteome</keyword>
<dbReference type="Pfam" id="PF13614">
    <property type="entry name" value="AAA_31"/>
    <property type="match status" value="1"/>
</dbReference>
<dbReference type="GO" id="GO:0005524">
    <property type="term" value="F:ATP binding"/>
    <property type="evidence" value="ECO:0007669"/>
    <property type="project" value="TreeGrafter"/>
</dbReference>
<dbReference type="GO" id="GO:0009898">
    <property type="term" value="C:cytoplasmic side of plasma membrane"/>
    <property type="evidence" value="ECO:0007669"/>
    <property type="project" value="TreeGrafter"/>
</dbReference>
<feature type="domain" description="Response regulatory" evidence="2">
    <location>
        <begin position="4"/>
        <end position="120"/>
    </location>
</feature>
<dbReference type="Proteomes" id="UP000237684">
    <property type="component" value="Unassembled WGS sequence"/>
</dbReference>
<dbReference type="Gene3D" id="3.40.50.300">
    <property type="entry name" value="P-loop containing nucleotide triphosphate hydrolases"/>
    <property type="match status" value="1"/>
</dbReference>
<dbReference type="GO" id="GO:0005829">
    <property type="term" value="C:cytosol"/>
    <property type="evidence" value="ECO:0007669"/>
    <property type="project" value="TreeGrafter"/>
</dbReference>
<name>A0A2S8SU21_9BACT</name>
<reference evidence="3 4" key="1">
    <citation type="journal article" date="2018" name="Syst. Appl. Microbiol.">
        <title>Abditibacterium utsteinense sp. nov., the first cultivated member of candidate phylum FBP, isolated from ice-free Antarctic soil samples.</title>
        <authorList>
            <person name="Tahon G."/>
            <person name="Tytgat B."/>
            <person name="Lebbe L."/>
            <person name="Carlier A."/>
            <person name="Willems A."/>
        </authorList>
    </citation>
    <scope>NUCLEOTIDE SEQUENCE [LARGE SCALE GENOMIC DNA]</scope>
    <source>
        <strain evidence="3 4">LMG 29911</strain>
    </source>
</reference>
<feature type="modified residue" description="4-aspartylphosphate" evidence="1">
    <location>
        <position position="55"/>
    </location>
</feature>
<organism evidence="3 4">
    <name type="scientific">Abditibacterium utsteinense</name>
    <dbReference type="NCBI Taxonomy" id="1960156"/>
    <lineage>
        <taxon>Bacteria</taxon>
        <taxon>Pseudomonadati</taxon>
        <taxon>Abditibacteriota</taxon>
        <taxon>Abditibacteriia</taxon>
        <taxon>Abditibacteriales</taxon>
        <taxon>Abditibacteriaceae</taxon>
        <taxon>Abditibacterium</taxon>
    </lineage>
</organism>
<dbReference type="InParanoid" id="A0A2S8SU21"/>
<proteinExistence type="predicted"/>
<comment type="caution">
    <text evidence="3">The sequence shown here is derived from an EMBL/GenBank/DDBJ whole genome shotgun (WGS) entry which is preliminary data.</text>
</comment>
<accession>A0A2S8SU21</accession>
<dbReference type="SMART" id="SM00448">
    <property type="entry name" value="REC"/>
    <property type="match status" value="1"/>
</dbReference>
<dbReference type="AlphaFoldDB" id="A0A2S8SU21"/>
<dbReference type="SUPFAM" id="SSF52540">
    <property type="entry name" value="P-loop containing nucleoside triphosphate hydrolases"/>
    <property type="match status" value="1"/>
</dbReference>
<dbReference type="InterPro" id="IPR001789">
    <property type="entry name" value="Sig_transdc_resp-reg_receiver"/>
</dbReference>
<dbReference type="GO" id="GO:0016887">
    <property type="term" value="F:ATP hydrolysis activity"/>
    <property type="evidence" value="ECO:0007669"/>
    <property type="project" value="TreeGrafter"/>
</dbReference>
<dbReference type="Pfam" id="PF00072">
    <property type="entry name" value="Response_reg"/>
    <property type="match status" value="1"/>
</dbReference>
<dbReference type="CDD" id="cd17535">
    <property type="entry name" value="REC_NarL-like"/>
    <property type="match status" value="1"/>
</dbReference>
<dbReference type="SMART" id="SM00382">
    <property type="entry name" value="AAA"/>
    <property type="match status" value="1"/>
</dbReference>
<dbReference type="InterPro" id="IPR011006">
    <property type="entry name" value="CheY-like_superfamily"/>
</dbReference>
<dbReference type="InterPro" id="IPR050625">
    <property type="entry name" value="ParA/MinD_ATPase"/>
</dbReference>
<dbReference type="PANTHER" id="PTHR43384:SF13">
    <property type="entry name" value="SLR0110 PROTEIN"/>
    <property type="match status" value="1"/>
</dbReference>